<protein>
    <recommendedName>
        <fullName evidence="2">PET hydrolase/cutinase-like domain-containing protein</fullName>
    </recommendedName>
</protein>
<dbReference type="PANTHER" id="PTHR33428:SF14">
    <property type="entry name" value="CARBOXYLESTERASE TYPE B DOMAIN-CONTAINING PROTEIN"/>
    <property type="match status" value="1"/>
</dbReference>
<dbReference type="AlphaFoldDB" id="A0A1V4H100"/>
<dbReference type="InterPro" id="IPR029058">
    <property type="entry name" value="AB_hydrolase_fold"/>
</dbReference>
<reference evidence="4" key="1">
    <citation type="submission" date="2017-03" db="EMBL/GenBank/DDBJ databases">
        <title>Draft genome sequence of Moraxella equi CCUG 4950T type strain.</title>
        <authorList>
            <person name="Salva-Serra F."/>
            <person name="Engstrom-Jakobsson H."/>
            <person name="Thorell K."/>
            <person name="Jaen-Luchoro D."/>
            <person name="Gonzales-Siles L."/>
            <person name="Karlsson R."/>
            <person name="Yazdan S."/>
            <person name="Boulund F."/>
            <person name="Johnning A."/>
            <person name="Engstrand L."/>
            <person name="Kristiansson E."/>
            <person name="Moore E."/>
        </authorList>
    </citation>
    <scope>NUCLEOTIDE SEQUENCE [LARGE SCALE GENOMIC DNA]</scope>
    <source>
        <strain evidence="4">CCUG 4441</strain>
    </source>
</reference>
<dbReference type="PROSITE" id="PS51257">
    <property type="entry name" value="PROKAR_LIPOPROTEIN"/>
    <property type="match status" value="1"/>
</dbReference>
<evidence type="ECO:0000313" key="3">
    <source>
        <dbReference type="EMBL" id="OPH38308.1"/>
    </source>
</evidence>
<dbReference type="Proteomes" id="UP000191025">
    <property type="component" value="Unassembled WGS sequence"/>
</dbReference>
<dbReference type="PANTHER" id="PTHR33428">
    <property type="entry name" value="CHLOROPHYLLASE-2, CHLOROPLASTIC"/>
    <property type="match status" value="1"/>
</dbReference>
<dbReference type="InterPro" id="IPR041127">
    <property type="entry name" value="PET_hydrolase/cutinase-like"/>
</dbReference>
<sequence>MKINVLLTSVLLGTLAISACYTLDKLDQKPAVPANYTEQIQGLMPIEAQYTKMGQFAVSSQIVPSGQNRYQEYKIWYPANIASMSKLPVVVFANGTGTAYYKYELVFEHLASWGFVVIGNDDKESFRGDSSSQSLALLDKLNSDKNSIFYNKLNTRNAGISGHSQGGVGAINGATRFANSHQFKAVYTASTPKLALANGLKWDYDIRQIRTPYFAVSGTGKIDGGNGKPDSGIAPLSSLQENHHKIQNGQWAVFARRKNTDHGDMLFRADGYMTAWFMYHLKRDEQAGKILAELERNPNWQDVMIKR</sequence>
<feature type="chain" id="PRO_5010697672" description="PET hydrolase/cutinase-like domain-containing protein" evidence="1">
    <location>
        <begin position="20"/>
        <end position="307"/>
    </location>
</feature>
<accession>A0A1V4H100</accession>
<evidence type="ECO:0000313" key="4">
    <source>
        <dbReference type="Proteomes" id="UP000191025"/>
    </source>
</evidence>
<dbReference type="RefSeq" id="WP_062501648.1">
    <property type="nucleotide sequence ID" value="NZ_MXAN01000019.1"/>
</dbReference>
<gene>
    <name evidence="3" type="ORF">B5J94_04020</name>
</gene>
<name>A0A1V4H100_MORLA</name>
<comment type="caution">
    <text evidence="3">The sequence shown here is derived from an EMBL/GenBank/DDBJ whole genome shotgun (WGS) entry which is preliminary data.</text>
</comment>
<keyword evidence="1" id="KW-0732">Signal</keyword>
<proteinExistence type="predicted"/>
<evidence type="ECO:0000259" key="2">
    <source>
        <dbReference type="Pfam" id="PF12740"/>
    </source>
</evidence>
<dbReference type="Gene3D" id="3.40.50.1820">
    <property type="entry name" value="alpha/beta hydrolase"/>
    <property type="match status" value="1"/>
</dbReference>
<feature type="domain" description="PET hydrolase/cutinase-like" evidence="2">
    <location>
        <begin position="52"/>
        <end position="176"/>
    </location>
</feature>
<feature type="signal peptide" evidence="1">
    <location>
        <begin position="1"/>
        <end position="19"/>
    </location>
</feature>
<organism evidence="3 4">
    <name type="scientific">Moraxella lacunata</name>
    <dbReference type="NCBI Taxonomy" id="477"/>
    <lineage>
        <taxon>Bacteria</taxon>
        <taxon>Pseudomonadati</taxon>
        <taxon>Pseudomonadota</taxon>
        <taxon>Gammaproteobacteria</taxon>
        <taxon>Moraxellales</taxon>
        <taxon>Moraxellaceae</taxon>
        <taxon>Moraxella</taxon>
    </lineage>
</organism>
<dbReference type="EMBL" id="MXAN01000019">
    <property type="protein sequence ID" value="OPH38308.1"/>
    <property type="molecule type" value="Genomic_DNA"/>
</dbReference>
<dbReference type="Pfam" id="PF12740">
    <property type="entry name" value="PETase"/>
    <property type="match status" value="1"/>
</dbReference>
<evidence type="ECO:0000256" key="1">
    <source>
        <dbReference type="SAM" id="SignalP"/>
    </source>
</evidence>
<dbReference type="SUPFAM" id="SSF53474">
    <property type="entry name" value="alpha/beta-Hydrolases"/>
    <property type="match status" value="1"/>
</dbReference>